<keyword evidence="1" id="KW-1133">Transmembrane helix</keyword>
<dbReference type="Proteomes" id="UP001501094">
    <property type="component" value="Unassembled WGS sequence"/>
</dbReference>
<dbReference type="EMBL" id="BAAANL010000003">
    <property type="protein sequence ID" value="GAA1860024.1"/>
    <property type="molecule type" value="Genomic_DNA"/>
</dbReference>
<feature type="transmembrane region" description="Helical" evidence="1">
    <location>
        <begin position="242"/>
        <end position="261"/>
    </location>
</feature>
<feature type="transmembrane region" description="Helical" evidence="1">
    <location>
        <begin position="174"/>
        <end position="190"/>
    </location>
</feature>
<feature type="transmembrane region" description="Helical" evidence="1">
    <location>
        <begin position="79"/>
        <end position="98"/>
    </location>
</feature>
<feature type="transmembrane region" description="Helical" evidence="1">
    <location>
        <begin position="143"/>
        <end position="162"/>
    </location>
</feature>
<feature type="transmembrane region" description="Helical" evidence="1">
    <location>
        <begin position="354"/>
        <end position="374"/>
    </location>
</feature>
<feature type="transmembrane region" description="Helical" evidence="1">
    <location>
        <begin position="104"/>
        <end position="123"/>
    </location>
</feature>
<keyword evidence="3" id="KW-1185">Reference proteome</keyword>
<accession>A0ABP4ZM00</accession>
<evidence type="ECO:0008006" key="4">
    <source>
        <dbReference type="Google" id="ProtNLM"/>
    </source>
</evidence>
<name>A0ABP4ZM00_9MICO</name>
<feature type="transmembrane region" description="Helical" evidence="1">
    <location>
        <begin position="381"/>
        <end position="398"/>
    </location>
</feature>
<feature type="transmembrane region" description="Helical" evidence="1">
    <location>
        <begin position="197"/>
        <end position="222"/>
    </location>
</feature>
<protein>
    <recommendedName>
        <fullName evidence="4">O-antigen ligase like membrane protein</fullName>
    </recommendedName>
</protein>
<evidence type="ECO:0000313" key="3">
    <source>
        <dbReference type="Proteomes" id="UP001501094"/>
    </source>
</evidence>
<evidence type="ECO:0000313" key="2">
    <source>
        <dbReference type="EMBL" id="GAA1860024.1"/>
    </source>
</evidence>
<sequence length="439" mass="47029">MTLLSPERAGIRDATGIPGPEGLPPRARFLVVASTVVMVVGMLLGMKITGRFAASNVAQLLGTAMLLGAFPRLLRVKDVALLALGVVSVALAAVSVSMRYGHTVLVFHSAYFFVAAIYVTAIYRACRDHAATPAFQEGIRRALPVCLVVLLGAYTIEIVQGARYPALGFDDKSHGSLAAVFLAFASLRFLRGRGRFLLALAFVGLALVTPSRLPYLLVPFFAVALLVEYRAVRRQAREPWQVYLTHVLLLVVVTVPALVIARSSALFRSGFDRVVDPEDITQASTQSHLDLLRAGLDLKVESLWNVVLGVTPGGFAGTLAASDVDLSGYRLPINDIVAGTAPMHSSIGSIVVEFPLWVAALYVVVLVASFVALLRRRERGFCLFLVGFTAATSFYSTHNEVLFVVALATSLSLAYGRDTGFAPEDAPVQGRAVSSSPRS</sequence>
<gene>
    <name evidence="2" type="ORF">GCM10009751_16920</name>
</gene>
<keyword evidence="1" id="KW-0472">Membrane</keyword>
<proteinExistence type="predicted"/>
<feature type="transmembrane region" description="Helical" evidence="1">
    <location>
        <begin position="29"/>
        <end position="46"/>
    </location>
</feature>
<evidence type="ECO:0000256" key="1">
    <source>
        <dbReference type="SAM" id="Phobius"/>
    </source>
</evidence>
<reference evidence="3" key="1">
    <citation type="journal article" date="2019" name="Int. J. Syst. Evol. Microbiol.">
        <title>The Global Catalogue of Microorganisms (GCM) 10K type strain sequencing project: providing services to taxonomists for standard genome sequencing and annotation.</title>
        <authorList>
            <consortium name="The Broad Institute Genomics Platform"/>
            <consortium name="The Broad Institute Genome Sequencing Center for Infectious Disease"/>
            <person name="Wu L."/>
            <person name="Ma J."/>
        </authorList>
    </citation>
    <scope>NUCLEOTIDE SEQUENCE [LARGE SCALE GENOMIC DNA]</scope>
    <source>
        <strain evidence="3">JCM 14326</strain>
    </source>
</reference>
<feature type="transmembrane region" description="Helical" evidence="1">
    <location>
        <begin position="52"/>
        <end position="70"/>
    </location>
</feature>
<comment type="caution">
    <text evidence="2">The sequence shown here is derived from an EMBL/GenBank/DDBJ whole genome shotgun (WGS) entry which is preliminary data.</text>
</comment>
<organism evidence="2 3">
    <name type="scientific">Myceligenerans crystallogenes</name>
    <dbReference type="NCBI Taxonomy" id="316335"/>
    <lineage>
        <taxon>Bacteria</taxon>
        <taxon>Bacillati</taxon>
        <taxon>Actinomycetota</taxon>
        <taxon>Actinomycetes</taxon>
        <taxon>Micrococcales</taxon>
        <taxon>Promicromonosporaceae</taxon>
        <taxon>Myceligenerans</taxon>
    </lineage>
</organism>
<keyword evidence="1" id="KW-0812">Transmembrane</keyword>
<dbReference type="RefSeq" id="WP_344101559.1">
    <property type="nucleotide sequence ID" value="NZ_BAAANL010000003.1"/>
</dbReference>